<keyword evidence="2" id="KW-1185">Reference proteome</keyword>
<organism evidence="1 2">
    <name type="scientific">Brachionus plicatilis</name>
    <name type="common">Marine rotifer</name>
    <name type="synonym">Brachionus muelleri</name>
    <dbReference type="NCBI Taxonomy" id="10195"/>
    <lineage>
        <taxon>Eukaryota</taxon>
        <taxon>Metazoa</taxon>
        <taxon>Spiralia</taxon>
        <taxon>Gnathifera</taxon>
        <taxon>Rotifera</taxon>
        <taxon>Eurotatoria</taxon>
        <taxon>Monogononta</taxon>
        <taxon>Pseudotrocha</taxon>
        <taxon>Ploima</taxon>
        <taxon>Brachionidae</taxon>
        <taxon>Brachionus</taxon>
    </lineage>
</organism>
<comment type="caution">
    <text evidence="1">The sequence shown here is derived from an EMBL/GenBank/DDBJ whole genome shotgun (WGS) entry which is preliminary data.</text>
</comment>
<accession>A0A3M7R615</accession>
<dbReference type="Proteomes" id="UP000276133">
    <property type="component" value="Unassembled WGS sequence"/>
</dbReference>
<name>A0A3M7R615_BRAPC</name>
<dbReference type="EMBL" id="REGN01004154">
    <property type="protein sequence ID" value="RNA18899.1"/>
    <property type="molecule type" value="Genomic_DNA"/>
</dbReference>
<dbReference type="AlphaFoldDB" id="A0A3M7R615"/>
<proteinExistence type="predicted"/>
<evidence type="ECO:0000313" key="2">
    <source>
        <dbReference type="Proteomes" id="UP000276133"/>
    </source>
</evidence>
<sequence length="61" mass="7246">MKKIFLKKFEPIEPTNLYFEEASYFDKFSMSLFYTKDQSISVLCALPPIELQFIEISKIML</sequence>
<protein>
    <submittedName>
        <fullName evidence="1">Uncharacterized protein</fullName>
    </submittedName>
</protein>
<evidence type="ECO:0000313" key="1">
    <source>
        <dbReference type="EMBL" id="RNA18899.1"/>
    </source>
</evidence>
<reference evidence="1 2" key="1">
    <citation type="journal article" date="2018" name="Sci. Rep.">
        <title>Genomic signatures of local adaptation to the degree of environmental predictability in rotifers.</title>
        <authorList>
            <person name="Franch-Gras L."/>
            <person name="Hahn C."/>
            <person name="Garcia-Roger E.M."/>
            <person name="Carmona M.J."/>
            <person name="Serra M."/>
            <person name="Gomez A."/>
        </authorList>
    </citation>
    <scope>NUCLEOTIDE SEQUENCE [LARGE SCALE GENOMIC DNA]</scope>
    <source>
        <strain evidence="1">HYR1</strain>
    </source>
</reference>
<gene>
    <name evidence="1" type="ORF">BpHYR1_041089</name>
</gene>